<dbReference type="CDD" id="cd16100">
    <property type="entry name" value="ARID"/>
    <property type="match status" value="1"/>
</dbReference>
<protein>
    <recommendedName>
        <fullName evidence="2">ARID domain-containing protein</fullName>
    </recommendedName>
</protein>
<gene>
    <name evidence="3" type="ORF">POTOM_023347</name>
</gene>
<organism evidence="3 4">
    <name type="scientific">Populus tomentosa</name>
    <name type="common">Chinese white poplar</name>
    <dbReference type="NCBI Taxonomy" id="118781"/>
    <lineage>
        <taxon>Eukaryota</taxon>
        <taxon>Viridiplantae</taxon>
        <taxon>Streptophyta</taxon>
        <taxon>Embryophyta</taxon>
        <taxon>Tracheophyta</taxon>
        <taxon>Spermatophyta</taxon>
        <taxon>Magnoliopsida</taxon>
        <taxon>eudicotyledons</taxon>
        <taxon>Gunneridae</taxon>
        <taxon>Pentapetalae</taxon>
        <taxon>rosids</taxon>
        <taxon>fabids</taxon>
        <taxon>Malpighiales</taxon>
        <taxon>Salicaceae</taxon>
        <taxon>Saliceae</taxon>
        <taxon>Populus</taxon>
    </lineage>
</organism>
<comment type="caution">
    <text evidence="3">The sequence shown here is derived from an EMBL/GenBank/DDBJ whole genome shotgun (WGS) entry which is preliminary data.</text>
</comment>
<evidence type="ECO:0000259" key="2">
    <source>
        <dbReference type="PROSITE" id="PS51011"/>
    </source>
</evidence>
<dbReference type="InterPro" id="IPR042293">
    <property type="entry name" value="ARID4"/>
</dbReference>
<dbReference type="GO" id="GO:0003677">
    <property type="term" value="F:DNA binding"/>
    <property type="evidence" value="ECO:0007669"/>
    <property type="project" value="InterPro"/>
</dbReference>
<dbReference type="Proteomes" id="UP000886885">
    <property type="component" value="Chromosome 6A"/>
</dbReference>
<dbReference type="PANTHER" id="PTHR46694:SF1">
    <property type="entry name" value="AT-RICH INTERACTIVE DOMAIN-CONTAINING PROTEIN 4"/>
    <property type="match status" value="1"/>
</dbReference>
<accession>A0A8X8CZD8</accession>
<proteinExistence type="predicted"/>
<dbReference type="InterPro" id="IPR001606">
    <property type="entry name" value="ARID_dom"/>
</dbReference>
<dbReference type="OrthoDB" id="10044343at2759"/>
<feature type="domain" description="ARID" evidence="2">
    <location>
        <begin position="545"/>
        <end position="649"/>
    </location>
</feature>
<dbReference type="Pfam" id="PF01388">
    <property type="entry name" value="ARID"/>
    <property type="match status" value="1"/>
</dbReference>
<dbReference type="AlphaFoldDB" id="A0A8X8CZD8"/>
<dbReference type="SMART" id="SM01014">
    <property type="entry name" value="ARID"/>
    <property type="match status" value="1"/>
</dbReference>
<name>A0A8X8CZD8_POPTO</name>
<dbReference type="PANTHER" id="PTHR46694">
    <property type="entry name" value="AT-RICH INTERACTIVE DOMAIN-CONTAINING PROTEIN 4"/>
    <property type="match status" value="1"/>
</dbReference>
<evidence type="ECO:0000313" key="3">
    <source>
        <dbReference type="EMBL" id="KAG6771952.1"/>
    </source>
</evidence>
<feature type="region of interest" description="Disordered" evidence="1">
    <location>
        <begin position="426"/>
        <end position="452"/>
    </location>
</feature>
<keyword evidence="4" id="KW-1185">Reference proteome</keyword>
<sequence length="756" mass="83130">MMFHAQGPLRNHCSLLAVLCGKSGDNKQKQPLSGDKPRFPFPELASAGRLEALQVQVLTNPSTDEFQRVLHSLEPSIVYFQGEQIEDSEEIGPLRWGDIDLSTPESLCGLFGSTLPPTVYLEIPNGEKLAEALHSKGVPYVIYWKSMFSCYAGSHFRQALLSVVQSSCSHTCDAFQLAYASFKLYCGRNNNTLASNGQKVGGKPGPQLLGDPPKFDITLPEADDQGEESSSGALPAIKIYDDDVTMRFLICGLSCTLDACLLESLEDGLNALLNIEIRGSKLHNRTSAPPPPLQAGTFSRGVLLENHIKNELIENSQLVHALTSFEESKSSSSEPRKSASIACGASVFEVSMKVPTWASQVLRQLAPDVSYRSLVMLGIASIQGLSVASFEKDDADRLLFFCSEQDKESHPLNSFLTRPPTWLIPPAPYRKRSEPTRETIPLTSGRGGENGGNVKHKFHVAAMRPIPHTHRHKTLPFSGFFDAERYDGEQAKPSLPPPPPKHSVVGPAPVTHRKSLSSSYQAQQIISLNPLPLKKHGCGRSPIQVCSEEEFLRDVMQFLILRGHSRLVPQGGLAEFPDAILNAKRLDLFNLYREVVSRGGFHVGNGINWKGQVFSKMRNHTLTNRMTGVGNTLKRHYETYLLEYELAHDDVDGECCLLCHRSLSLSLSPPLLLLLPFLAQLVIGLTVEYVGSGLTLAVTGGRDLVPLRTMLKQTGWSIFAPTAALQISRKNHRKLQTDISKLVSSGPFPFFPNINA</sequence>
<evidence type="ECO:0000256" key="1">
    <source>
        <dbReference type="SAM" id="MobiDB-lite"/>
    </source>
</evidence>
<feature type="region of interest" description="Disordered" evidence="1">
    <location>
        <begin position="488"/>
        <end position="511"/>
    </location>
</feature>
<dbReference type="EMBL" id="JAAWWB010000011">
    <property type="protein sequence ID" value="KAG6771952.1"/>
    <property type="molecule type" value="Genomic_DNA"/>
</dbReference>
<dbReference type="PROSITE" id="PS51011">
    <property type="entry name" value="ARID"/>
    <property type="match status" value="1"/>
</dbReference>
<reference evidence="3" key="1">
    <citation type="journal article" date="2020" name="bioRxiv">
        <title>Hybrid origin of Populus tomentosa Carr. identified through genome sequencing and phylogenomic analysis.</title>
        <authorList>
            <person name="An X."/>
            <person name="Gao K."/>
            <person name="Chen Z."/>
            <person name="Li J."/>
            <person name="Yang X."/>
            <person name="Yang X."/>
            <person name="Zhou J."/>
            <person name="Guo T."/>
            <person name="Zhao T."/>
            <person name="Huang S."/>
            <person name="Miao D."/>
            <person name="Khan W.U."/>
            <person name="Rao P."/>
            <person name="Ye M."/>
            <person name="Lei B."/>
            <person name="Liao W."/>
            <person name="Wang J."/>
            <person name="Ji L."/>
            <person name="Li Y."/>
            <person name="Guo B."/>
            <person name="Mustafa N.S."/>
            <person name="Li S."/>
            <person name="Yun Q."/>
            <person name="Keller S.R."/>
            <person name="Mao J."/>
            <person name="Zhang R."/>
            <person name="Strauss S.H."/>
        </authorList>
    </citation>
    <scope>NUCLEOTIDE SEQUENCE</scope>
    <source>
        <strain evidence="3">GM15</strain>
        <tissue evidence="3">Leaf</tissue>
    </source>
</reference>
<evidence type="ECO:0000313" key="4">
    <source>
        <dbReference type="Proteomes" id="UP000886885"/>
    </source>
</evidence>